<dbReference type="SUPFAM" id="SSF56235">
    <property type="entry name" value="N-terminal nucleophile aminohydrolases (Ntn hydrolases)"/>
    <property type="match status" value="1"/>
</dbReference>
<evidence type="ECO:0000256" key="9">
    <source>
        <dbReference type="SAM" id="MobiDB-lite"/>
    </source>
</evidence>
<evidence type="ECO:0000256" key="4">
    <source>
        <dbReference type="ARBA" id="ARBA00022676"/>
    </source>
</evidence>
<dbReference type="PIRSF" id="PIRSF000485">
    <property type="entry name" value="Amd_phspho_trans"/>
    <property type="match status" value="1"/>
</dbReference>
<feature type="region of interest" description="Disordered" evidence="9">
    <location>
        <begin position="464"/>
        <end position="526"/>
    </location>
</feature>
<dbReference type="InterPro" id="IPR017932">
    <property type="entry name" value="GATase_2_dom"/>
</dbReference>
<evidence type="ECO:0000313" key="12">
    <source>
        <dbReference type="Proteomes" id="UP001430848"/>
    </source>
</evidence>
<comment type="similarity">
    <text evidence="2 8">In the C-terminal section; belongs to the purine/pyrimidine phosphoribosyltransferase family.</text>
</comment>
<comment type="catalytic activity">
    <reaction evidence="8">
        <text>5-phospho-beta-D-ribosylamine + L-glutamate + diphosphate = 5-phospho-alpha-D-ribose 1-diphosphate + L-glutamine + H2O</text>
        <dbReference type="Rhea" id="RHEA:14905"/>
        <dbReference type="ChEBI" id="CHEBI:15377"/>
        <dbReference type="ChEBI" id="CHEBI:29985"/>
        <dbReference type="ChEBI" id="CHEBI:33019"/>
        <dbReference type="ChEBI" id="CHEBI:58017"/>
        <dbReference type="ChEBI" id="CHEBI:58359"/>
        <dbReference type="ChEBI" id="CHEBI:58681"/>
        <dbReference type="EC" id="2.4.2.14"/>
    </reaction>
</comment>
<dbReference type="EC" id="2.4.2.14" evidence="3 8"/>
<dbReference type="PANTHER" id="PTHR11907">
    <property type="entry name" value="AMIDOPHOSPHORIBOSYLTRANSFERASE"/>
    <property type="match status" value="1"/>
</dbReference>
<evidence type="ECO:0000256" key="2">
    <source>
        <dbReference type="ARBA" id="ARBA00010138"/>
    </source>
</evidence>
<dbReference type="SUPFAM" id="SSF53271">
    <property type="entry name" value="PRTase-like"/>
    <property type="match status" value="1"/>
</dbReference>
<evidence type="ECO:0000256" key="6">
    <source>
        <dbReference type="ARBA" id="ARBA00022755"/>
    </source>
</evidence>
<proteinExistence type="inferred from homology"/>
<feature type="compositionally biased region" description="Acidic residues" evidence="9">
    <location>
        <begin position="489"/>
        <end position="499"/>
    </location>
</feature>
<dbReference type="PROSITE" id="PS51278">
    <property type="entry name" value="GATASE_TYPE_2"/>
    <property type="match status" value="1"/>
</dbReference>
<comment type="pathway">
    <text evidence="1 8">Purine metabolism; IMP biosynthesis via de novo pathway; N(1)-(5-phospho-D-ribosyl)glycinamide from 5-phospho-alpha-D-ribose 1-diphosphate: step 1/2.</text>
</comment>
<dbReference type="InterPro" id="IPR005854">
    <property type="entry name" value="PurF"/>
</dbReference>
<organism evidence="11 12">
    <name type="scientific">Diaporthe eres</name>
    <name type="common">Phomopsis oblonga</name>
    <dbReference type="NCBI Taxonomy" id="83184"/>
    <lineage>
        <taxon>Eukaryota</taxon>
        <taxon>Fungi</taxon>
        <taxon>Dikarya</taxon>
        <taxon>Ascomycota</taxon>
        <taxon>Pezizomycotina</taxon>
        <taxon>Sordariomycetes</taxon>
        <taxon>Sordariomycetidae</taxon>
        <taxon>Diaporthales</taxon>
        <taxon>Diaporthaceae</taxon>
        <taxon>Diaporthe</taxon>
        <taxon>Diaporthe eres species complex</taxon>
    </lineage>
</organism>
<comment type="caution">
    <text evidence="11">The sequence shown here is derived from an EMBL/GenBank/DDBJ whole genome shotgun (WGS) entry which is preliminary data.</text>
</comment>
<evidence type="ECO:0000256" key="8">
    <source>
        <dbReference type="PIRNR" id="PIRNR000485"/>
    </source>
</evidence>
<evidence type="ECO:0000313" key="11">
    <source>
        <dbReference type="EMBL" id="KAK7741438.1"/>
    </source>
</evidence>
<evidence type="ECO:0000256" key="5">
    <source>
        <dbReference type="ARBA" id="ARBA00022679"/>
    </source>
</evidence>
<accession>A0ABR1PNV6</accession>
<dbReference type="InterPro" id="IPR000836">
    <property type="entry name" value="PRTase_dom"/>
</dbReference>
<dbReference type="Gene3D" id="3.60.20.10">
    <property type="entry name" value="Glutamine Phosphoribosylpyrophosphate, subunit 1, domain 1"/>
    <property type="match status" value="1"/>
</dbReference>
<dbReference type="Pfam" id="PF13522">
    <property type="entry name" value="GATase_6"/>
    <property type="match status" value="1"/>
</dbReference>
<evidence type="ECO:0000259" key="10">
    <source>
        <dbReference type="PROSITE" id="PS51278"/>
    </source>
</evidence>
<keyword evidence="5 8" id="KW-0808">Transferase</keyword>
<sequence length="526" mass="57381">MCGVTAVLLGDTKATTAAVDLHESLYFLQHRGQDAAGITVCQGGRVYQCKGNGMAAKVFAEGRRLDQLPGWSEAQPFYVNSPFGLTMSVNGNLVNTQYLREFLDVEARRHINSDSDSELLLNIFAHGLGELGKARANTDDVFTALREVYSKCQGAFACTAMLAGFGILGFRDANGIRPLCLGSRPSATLPGATDYFLASESVALKQLGFGNIVDILPGQAVFIQKGGKVEFRQIVERKSYTPDCFELVYFARPDSSIDGLSVYRSRQNMGVKLAKKMREILGEKGVADIDVVIPVPETSNIAAATLADRLGKPYVTALIKNRYVHRTFILPSQALRQKSVRRKLSPIESEFRGRTVCLVDDSIVRGTTSREIYGIDLADPNDLVAHGKTRQEIAQHIHADEVIFQDLDDLKASCIEAAEGPTEIEDFEVGVFCGKYVTDVPEGYFEHLSRLRGKERKTAARALEAGEPGQGHATVVTNSGPVNVASRGDDDDDAGEDGNENGSSRPEHREDISLYNIASELTVHEK</sequence>
<gene>
    <name evidence="11" type="ORF">SLS63_000993</name>
</gene>
<reference evidence="11 12" key="1">
    <citation type="submission" date="2024-02" db="EMBL/GenBank/DDBJ databases">
        <title>De novo assembly and annotation of 12 fungi associated with fruit tree decline syndrome in Ontario, Canada.</title>
        <authorList>
            <person name="Sulman M."/>
            <person name="Ellouze W."/>
            <person name="Ilyukhin E."/>
        </authorList>
    </citation>
    <scope>NUCLEOTIDE SEQUENCE [LARGE SCALE GENOMIC DNA]</scope>
    <source>
        <strain evidence="11 12">M169</strain>
    </source>
</reference>
<name>A0ABR1PNV6_DIAER</name>
<keyword evidence="6 8" id="KW-0658">Purine biosynthesis</keyword>
<dbReference type="Gene3D" id="3.40.50.2020">
    <property type="match status" value="1"/>
</dbReference>
<keyword evidence="4 8" id="KW-0328">Glycosyltransferase</keyword>
<evidence type="ECO:0000256" key="3">
    <source>
        <dbReference type="ARBA" id="ARBA00011941"/>
    </source>
</evidence>
<dbReference type="InterPro" id="IPR029055">
    <property type="entry name" value="Ntn_hydrolases_N"/>
</dbReference>
<dbReference type="EMBL" id="JAKNSF020000002">
    <property type="protein sequence ID" value="KAK7741438.1"/>
    <property type="molecule type" value="Genomic_DNA"/>
</dbReference>
<keyword evidence="12" id="KW-1185">Reference proteome</keyword>
<dbReference type="Proteomes" id="UP001430848">
    <property type="component" value="Unassembled WGS sequence"/>
</dbReference>
<protein>
    <recommendedName>
        <fullName evidence="3 8">Amidophosphoribosyltransferase</fullName>
        <shortName evidence="8">ATase</shortName>
        <ecNumber evidence="3 8">2.4.2.14</ecNumber>
    </recommendedName>
    <alternativeName>
        <fullName evidence="8">Glutamine phosphoribosylpyrophosphate amidotransferase</fullName>
    </alternativeName>
</protein>
<feature type="domain" description="Glutamine amidotransferase type-2" evidence="10">
    <location>
        <begin position="2"/>
        <end position="226"/>
    </location>
</feature>
<evidence type="ECO:0000256" key="7">
    <source>
        <dbReference type="ARBA" id="ARBA00022962"/>
    </source>
</evidence>
<keyword evidence="7" id="KW-0315">Glutamine amidotransferase</keyword>
<evidence type="ECO:0000256" key="1">
    <source>
        <dbReference type="ARBA" id="ARBA00005209"/>
    </source>
</evidence>
<dbReference type="CDD" id="cd06223">
    <property type="entry name" value="PRTases_typeI"/>
    <property type="match status" value="1"/>
</dbReference>
<dbReference type="InterPro" id="IPR029057">
    <property type="entry name" value="PRTase-like"/>
</dbReference>